<keyword evidence="2" id="KW-1185">Reference proteome</keyword>
<proteinExistence type="predicted"/>
<protein>
    <submittedName>
        <fullName evidence="1">11670_t:CDS:1</fullName>
    </submittedName>
</protein>
<dbReference type="Proteomes" id="UP000789860">
    <property type="component" value="Unassembled WGS sequence"/>
</dbReference>
<organism evidence="1 2">
    <name type="scientific">Scutellospora calospora</name>
    <dbReference type="NCBI Taxonomy" id="85575"/>
    <lineage>
        <taxon>Eukaryota</taxon>
        <taxon>Fungi</taxon>
        <taxon>Fungi incertae sedis</taxon>
        <taxon>Mucoromycota</taxon>
        <taxon>Glomeromycotina</taxon>
        <taxon>Glomeromycetes</taxon>
        <taxon>Diversisporales</taxon>
        <taxon>Gigasporaceae</taxon>
        <taxon>Scutellospora</taxon>
    </lineage>
</organism>
<evidence type="ECO:0000313" key="2">
    <source>
        <dbReference type="Proteomes" id="UP000789860"/>
    </source>
</evidence>
<evidence type="ECO:0000313" key="1">
    <source>
        <dbReference type="EMBL" id="CAG8652824.1"/>
    </source>
</evidence>
<gene>
    <name evidence="1" type="ORF">SCALOS_LOCUS8727</name>
</gene>
<sequence>MTIRKKTPPQIPGFEHLHSDIVLIPGYRGSKLYNPKTKTTSWLNLQIPFSSHSKGNLDLPLHITKHEPDQLIPHGIFQKIAFYKFYDSLIQHMDALSSQKNSSTPFRFHKFSYDWRRSNQATSDIFLEYLKQIYSTNGEKPIYIFAHSNGGLIALSVLHRAPHLIAGVIFAGTPFGGAPGIFHELKFGSPVLFNKRLQDPTTIFTFRTAFQLLPIKYNAFKNPLTGKDFYVDYFNSKEWLNSEWSDVIFEDTPRNLEIGTKEERIA</sequence>
<feature type="non-terminal residue" evidence="1">
    <location>
        <position position="266"/>
    </location>
</feature>
<comment type="caution">
    <text evidence="1">The sequence shown here is derived from an EMBL/GenBank/DDBJ whole genome shotgun (WGS) entry which is preliminary data.</text>
</comment>
<accession>A0ACA9NK94</accession>
<dbReference type="EMBL" id="CAJVPM010024236">
    <property type="protein sequence ID" value="CAG8652824.1"/>
    <property type="molecule type" value="Genomic_DNA"/>
</dbReference>
<reference evidence="1" key="1">
    <citation type="submission" date="2021-06" db="EMBL/GenBank/DDBJ databases">
        <authorList>
            <person name="Kallberg Y."/>
            <person name="Tangrot J."/>
            <person name="Rosling A."/>
        </authorList>
    </citation>
    <scope>NUCLEOTIDE SEQUENCE</scope>
    <source>
        <strain evidence="1">AU212A</strain>
    </source>
</reference>
<name>A0ACA9NK94_9GLOM</name>